<dbReference type="KEGG" id="tbe:Trebr_1761"/>
<keyword evidence="1" id="KW-0472">Membrane</keyword>
<name>F4LQH4_TREBD</name>
<keyword evidence="5" id="KW-1185">Reference proteome</keyword>
<evidence type="ECO:0000259" key="3">
    <source>
        <dbReference type="Pfam" id="PF00892"/>
    </source>
</evidence>
<dbReference type="InterPro" id="IPR000620">
    <property type="entry name" value="EamA_dom"/>
</dbReference>
<evidence type="ECO:0000313" key="4">
    <source>
        <dbReference type="EMBL" id="AEE17183.1"/>
    </source>
</evidence>
<keyword evidence="1" id="KW-1133">Transmembrane helix</keyword>
<feature type="chain" id="PRO_5003312928" description="EamA domain-containing protein" evidence="2">
    <location>
        <begin position="24"/>
        <end position="294"/>
    </location>
</feature>
<dbReference type="Pfam" id="PF00892">
    <property type="entry name" value="EamA"/>
    <property type="match status" value="2"/>
</dbReference>
<dbReference type="Gene3D" id="1.10.3730.20">
    <property type="match status" value="1"/>
</dbReference>
<protein>
    <recommendedName>
        <fullName evidence="3">EamA domain-containing protein</fullName>
    </recommendedName>
</protein>
<evidence type="ECO:0000256" key="2">
    <source>
        <dbReference type="SAM" id="SignalP"/>
    </source>
</evidence>
<dbReference type="EMBL" id="CP002696">
    <property type="protein sequence ID" value="AEE17183.1"/>
    <property type="molecule type" value="Genomic_DNA"/>
</dbReference>
<feature type="transmembrane region" description="Helical" evidence="1">
    <location>
        <begin position="65"/>
        <end position="85"/>
    </location>
</feature>
<dbReference type="OrthoDB" id="9806718at2"/>
<evidence type="ECO:0000313" key="5">
    <source>
        <dbReference type="Proteomes" id="UP000006546"/>
    </source>
</evidence>
<dbReference type="InterPro" id="IPR037185">
    <property type="entry name" value="EmrE-like"/>
</dbReference>
<organism evidence="4 5">
    <name type="scientific">Treponema brennaborense (strain DSM 12168 / CIP 105900 / DD5/3)</name>
    <dbReference type="NCBI Taxonomy" id="906968"/>
    <lineage>
        <taxon>Bacteria</taxon>
        <taxon>Pseudomonadati</taxon>
        <taxon>Spirochaetota</taxon>
        <taxon>Spirochaetia</taxon>
        <taxon>Spirochaetales</taxon>
        <taxon>Treponemataceae</taxon>
        <taxon>Treponema</taxon>
    </lineage>
</organism>
<feature type="signal peptide" evidence="2">
    <location>
        <begin position="1"/>
        <end position="23"/>
    </location>
</feature>
<dbReference type="PANTHER" id="PTHR22911">
    <property type="entry name" value="ACYL-MALONYL CONDENSING ENZYME-RELATED"/>
    <property type="match status" value="1"/>
</dbReference>
<feature type="transmembrane region" description="Helical" evidence="1">
    <location>
        <begin position="185"/>
        <end position="205"/>
    </location>
</feature>
<feature type="transmembrane region" description="Helical" evidence="1">
    <location>
        <begin position="157"/>
        <end position="179"/>
    </location>
</feature>
<dbReference type="SUPFAM" id="SSF103481">
    <property type="entry name" value="Multidrug resistance efflux transporter EmrE"/>
    <property type="match status" value="2"/>
</dbReference>
<sequence length="294" mass="31588">MTWIFFALGSALFAALQSIPAKAGMKHIDSTAATALRTTVILLFAWLMVWITGQSAPPHISVKSYLFLALSGVATGASWLCYYHALHLGTVNKVTAVDKSSTVLSMLLAFAVLREPLSANMIVGMIAIAGGTVLMLKKGKREQSAADGQSGAENRKWFAYAALSAVFAALTSILAKYGIENVPSNYATAFRTGIVLVMAWLVVFIQKKQTALKNVRKKDIVFIALSGIAGGASWLCYYRALQSGPASVVVPIDKLSILGTALFARIFFHEKLNPYQKTGLVLITAGTLVLLVHF</sequence>
<reference evidence="5" key="1">
    <citation type="submission" date="2011-04" db="EMBL/GenBank/DDBJ databases">
        <title>The complete genome of Treponema brennaborense DSM 12168.</title>
        <authorList>
            <person name="Lucas S."/>
            <person name="Han J."/>
            <person name="Lapidus A."/>
            <person name="Bruce D."/>
            <person name="Goodwin L."/>
            <person name="Pitluck S."/>
            <person name="Peters L."/>
            <person name="Kyrpides N."/>
            <person name="Mavromatis K."/>
            <person name="Ivanova N."/>
            <person name="Mikhailova N."/>
            <person name="Pagani I."/>
            <person name="Teshima H."/>
            <person name="Detter J.C."/>
            <person name="Tapia R."/>
            <person name="Han C."/>
            <person name="Land M."/>
            <person name="Hauser L."/>
            <person name="Markowitz V."/>
            <person name="Cheng J.-F."/>
            <person name="Hugenholtz P."/>
            <person name="Woyke T."/>
            <person name="Wu D."/>
            <person name="Gronow S."/>
            <person name="Wellnitz S."/>
            <person name="Brambilla E."/>
            <person name="Klenk H.-P."/>
            <person name="Eisen J.A."/>
        </authorList>
    </citation>
    <scope>NUCLEOTIDE SEQUENCE [LARGE SCALE GENOMIC DNA]</scope>
    <source>
        <strain evidence="5">DSM 12168 / CIP 105900 / DD5/3</strain>
    </source>
</reference>
<proteinExistence type="predicted"/>
<dbReference type="GO" id="GO:0016020">
    <property type="term" value="C:membrane"/>
    <property type="evidence" value="ECO:0007669"/>
    <property type="project" value="InterPro"/>
</dbReference>
<feature type="transmembrane region" description="Helical" evidence="1">
    <location>
        <begin position="34"/>
        <end position="53"/>
    </location>
</feature>
<evidence type="ECO:0000256" key="1">
    <source>
        <dbReference type="SAM" id="Phobius"/>
    </source>
</evidence>
<feature type="transmembrane region" description="Helical" evidence="1">
    <location>
        <begin position="246"/>
        <end position="268"/>
    </location>
</feature>
<accession>F4LQH4</accession>
<dbReference type="AlphaFoldDB" id="F4LQH4"/>
<keyword evidence="1" id="KW-0812">Transmembrane</keyword>
<feature type="domain" description="EamA" evidence="3">
    <location>
        <begin position="156"/>
        <end position="291"/>
    </location>
</feature>
<feature type="transmembrane region" description="Helical" evidence="1">
    <location>
        <begin position="117"/>
        <end position="136"/>
    </location>
</feature>
<dbReference type="RefSeq" id="WP_013758888.1">
    <property type="nucleotide sequence ID" value="NC_015500.1"/>
</dbReference>
<gene>
    <name evidence="4" type="ordered locus">Trebr_1761</name>
</gene>
<dbReference type="eggNOG" id="COG2510">
    <property type="taxonomic scope" value="Bacteria"/>
</dbReference>
<dbReference type="HOGENOM" id="CLU_084472_0_0_12"/>
<keyword evidence="2" id="KW-0732">Signal</keyword>
<dbReference type="Proteomes" id="UP000006546">
    <property type="component" value="Chromosome"/>
</dbReference>
<dbReference type="PANTHER" id="PTHR22911:SF137">
    <property type="entry name" value="SOLUTE CARRIER FAMILY 35 MEMBER G2-RELATED"/>
    <property type="match status" value="1"/>
</dbReference>
<feature type="transmembrane region" description="Helical" evidence="1">
    <location>
        <begin position="220"/>
        <end position="240"/>
    </location>
</feature>
<feature type="domain" description="EamA" evidence="3">
    <location>
        <begin position="2"/>
        <end position="136"/>
    </location>
</feature>